<keyword evidence="2" id="KW-1185">Reference proteome</keyword>
<dbReference type="SUPFAM" id="SSF53098">
    <property type="entry name" value="Ribonuclease H-like"/>
    <property type="match status" value="1"/>
</dbReference>
<dbReference type="GO" id="GO:0003676">
    <property type="term" value="F:nucleic acid binding"/>
    <property type="evidence" value="ECO:0007669"/>
    <property type="project" value="InterPro"/>
</dbReference>
<organism evidence="1 2">
    <name type="scientific">Anisodus tanguticus</name>
    <dbReference type="NCBI Taxonomy" id="243964"/>
    <lineage>
        <taxon>Eukaryota</taxon>
        <taxon>Viridiplantae</taxon>
        <taxon>Streptophyta</taxon>
        <taxon>Embryophyta</taxon>
        <taxon>Tracheophyta</taxon>
        <taxon>Spermatophyta</taxon>
        <taxon>Magnoliopsida</taxon>
        <taxon>eudicotyledons</taxon>
        <taxon>Gunneridae</taxon>
        <taxon>Pentapetalae</taxon>
        <taxon>asterids</taxon>
        <taxon>lamiids</taxon>
        <taxon>Solanales</taxon>
        <taxon>Solanaceae</taxon>
        <taxon>Solanoideae</taxon>
        <taxon>Hyoscyameae</taxon>
        <taxon>Anisodus</taxon>
    </lineage>
</organism>
<protein>
    <submittedName>
        <fullName evidence="1">Uncharacterized protein</fullName>
    </submittedName>
</protein>
<evidence type="ECO:0000313" key="2">
    <source>
        <dbReference type="Proteomes" id="UP001291623"/>
    </source>
</evidence>
<accession>A0AAE1V5P4</accession>
<dbReference type="PANTHER" id="PTHR45835">
    <property type="entry name" value="YALI0A06105P"/>
    <property type="match status" value="1"/>
</dbReference>
<comment type="caution">
    <text evidence="1">The sequence shown here is derived from an EMBL/GenBank/DDBJ whole genome shotgun (WGS) entry which is preliminary data.</text>
</comment>
<dbReference type="PANTHER" id="PTHR45835:SF99">
    <property type="entry name" value="CHROMO DOMAIN-CONTAINING PROTEIN-RELATED"/>
    <property type="match status" value="1"/>
</dbReference>
<dbReference type="Gene3D" id="3.30.420.10">
    <property type="entry name" value="Ribonuclease H-like superfamily/Ribonuclease H"/>
    <property type="match status" value="1"/>
</dbReference>
<name>A0AAE1V5P4_9SOLA</name>
<dbReference type="InterPro" id="IPR036397">
    <property type="entry name" value="RNaseH_sf"/>
</dbReference>
<dbReference type="InterPro" id="IPR012337">
    <property type="entry name" value="RNaseH-like_sf"/>
</dbReference>
<dbReference type="EMBL" id="JAVYJV010000012">
    <property type="protein sequence ID" value="KAK4357413.1"/>
    <property type="molecule type" value="Genomic_DNA"/>
</dbReference>
<evidence type="ECO:0000313" key="1">
    <source>
        <dbReference type="EMBL" id="KAK4357413.1"/>
    </source>
</evidence>
<proteinExistence type="predicted"/>
<gene>
    <name evidence="1" type="ORF">RND71_023023</name>
</gene>
<dbReference type="Proteomes" id="UP001291623">
    <property type="component" value="Unassembled WGS sequence"/>
</dbReference>
<dbReference type="AlphaFoldDB" id="A0AAE1V5P4"/>
<reference evidence="1" key="1">
    <citation type="submission" date="2023-12" db="EMBL/GenBank/DDBJ databases">
        <title>Genome assembly of Anisodus tanguticus.</title>
        <authorList>
            <person name="Wang Y.-J."/>
        </authorList>
    </citation>
    <scope>NUCLEOTIDE SEQUENCE</scope>
    <source>
        <strain evidence="1">KB-2021</strain>
        <tissue evidence="1">Leaf</tissue>
    </source>
</reference>
<sequence length="106" mass="12218">MDFVVGFPKTLGKFDVIWFIVDRLPKFAHFIPVQTTYNAEKLAKIYIREIVRLHGFLFLSSQTGKELGTRLGLNTTFHPQTDGQFERTIQELEDMLRACVLDFGGH</sequence>